<gene>
    <name evidence="1" type="ORF">MLD38_006428</name>
</gene>
<protein>
    <submittedName>
        <fullName evidence="1">Uncharacterized protein</fullName>
    </submittedName>
</protein>
<evidence type="ECO:0000313" key="2">
    <source>
        <dbReference type="Proteomes" id="UP001057402"/>
    </source>
</evidence>
<name>A0ACB9RND5_9MYRT</name>
<dbReference type="EMBL" id="CM042882">
    <property type="protein sequence ID" value="KAI4380210.1"/>
    <property type="molecule type" value="Genomic_DNA"/>
</dbReference>
<organism evidence="1 2">
    <name type="scientific">Melastoma candidum</name>
    <dbReference type="NCBI Taxonomy" id="119954"/>
    <lineage>
        <taxon>Eukaryota</taxon>
        <taxon>Viridiplantae</taxon>
        <taxon>Streptophyta</taxon>
        <taxon>Embryophyta</taxon>
        <taxon>Tracheophyta</taxon>
        <taxon>Spermatophyta</taxon>
        <taxon>Magnoliopsida</taxon>
        <taxon>eudicotyledons</taxon>
        <taxon>Gunneridae</taxon>
        <taxon>Pentapetalae</taxon>
        <taxon>rosids</taxon>
        <taxon>malvids</taxon>
        <taxon>Myrtales</taxon>
        <taxon>Melastomataceae</taxon>
        <taxon>Melastomatoideae</taxon>
        <taxon>Melastomateae</taxon>
        <taxon>Melastoma</taxon>
    </lineage>
</organism>
<evidence type="ECO:0000313" key="1">
    <source>
        <dbReference type="EMBL" id="KAI4380210.1"/>
    </source>
</evidence>
<dbReference type="Proteomes" id="UP001057402">
    <property type="component" value="Chromosome 3"/>
</dbReference>
<comment type="caution">
    <text evidence="1">The sequence shown here is derived from an EMBL/GenBank/DDBJ whole genome shotgun (WGS) entry which is preliminary data.</text>
</comment>
<keyword evidence="2" id="KW-1185">Reference proteome</keyword>
<accession>A0ACB9RND5</accession>
<reference evidence="2" key="1">
    <citation type="journal article" date="2023" name="Front. Plant Sci.">
        <title>Chromosomal-level genome assembly of Melastoma candidum provides insights into trichome evolution.</title>
        <authorList>
            <person name="Zhong Y."/>
            <person name="Wu W."/>
            <person name="Sun C."/>
            <person name="Zou P."/>
            <person name="Liu Y."/>
            <person name="Dai S."/>
            <person name="Zhou R."/>
        </authorList>
    </citation>
    <scope>NUCLEOTIDE SEQUENCE [LARGE SCALE GENOMIC DNA]</scope>
</reference>
<proteinExistence type="predicted"/>
<sequence length="171" mass="19710">MDYPLKKPSNKVFNVVLWLQIFRRCKNLGSSSGNGSSSLRKPSSFPLEEKASAIIPRGCFSLLVGEVQKRFTVPTKFLGHPLFRELLREAEEEFGFHQKGVLRIPCDVIVFEHVLEMIAKKKGQKLEKRGRFECRLQRLLFRFVSRSTEHVLLPDYEADTMLRPSAMNITL</sequence>